<keyword evidence="5" id="KW-0663">Pyridoxal phosphate</keyword>
<dbReference type="EMBL" id="JPVU01000173">
    <property type="protein sequence ID" value="KFN91009.1"/>
    <property type="molecule type" value="Genomic_DNA"/>
</dbReference>
<comment type="caution">
    <text evidence="8">The sequence shown here is derived from an EMBL/GenBank/DDBJ whole genome shotgun (WGS) entry which is preliminary data.</text>
</comment>
<dbReference type="CDD" id="cd00609">
    <property type="entry name" value="AAT_like"/>
    <property type="match status" value="1"/>
</dbReference>
<dbReference type="SUPFAM" id="SSF53383">
    <property type="entry name" value="PLP-dependent transferases"/>
    <property type="match status" value="1"/>
</dbReference>
<dbReference type="InterPro" id="IPR015422">
    <property type="entry name" value="PyrdxlP-dep_Trfase_small"/>
</dbReference>
<evidence type="ECO:0000259" key="7">
    <source>
        <dbReference type="Pfam" id="PF00155"/>
    </source>
</evidence>
<dbReference type="Gene3D" id="3.40.640.10">
    <property type="entry name" value="Type I PLP-dependent aspartate aminotransferase-like (Major domain)"/>
    <property type="match status" value="1"/>
</dbReference>
<dbReference type="PROSITE" id="PS00105">
    <property type="entry name" value="AA_TRANSFER_CLASS_1"/>
    <property type="match status" value="1"/>
</dbReference>
<evidence type="ECO:0000313" key="9">
    <source>
        <dbReference type="Proteomes" id="UP000029380"/>
    </source>
</evidence>
<dbReference type="Gene3D" id="3.90.1150.10">
    <property type="entry name" value="Aspartate Aminotransferase, domain 1"/>
    <property type="match status" value="1"/>
</dbReference>
<dbReference type="OrthoDB" id="9802328at2"/>
<proteinExistence type="inferred from homology"/>
<comment type="similarity">
    <text evidence="2 6">Belongs to the class-I pyridoxal-phosphate-dependent aminotransferase family.</text>
</comment>
<evidence type="ECO:0000256" key="1">
    <source>
        <dbReference type="ARBA" id="ARBA00001933"/>
    </source>
</evidence>
<name>A0A091C247_9ENTE</name>
<gene>
    <name evidence="8" type="ORF">TMUPMC115_1628</name>
</gene>
<dbReference type="RefSeq" id="WP_038026275.1">
    <property type="nucleotide sequence ID" value="NZ_JPVU01000173.1"/>
</dbReference>
<dbReference type="InterPro" id="IPR004838">
    <property type="entry name" value="NHTrfase_class1_PyrdxlP-BS"/>
</dbReference>
<dbReference type="GO" id="GO:0006520">
    <property type="term" value="P:amino acid metabolic process"/>
    <property type="evidence" value="ECO:0007669"/>
    <property type="project" value="InterPro"/>
</dbReference>
<reference evidence="8 9" key="1">
    <citation type="submission" date="2014-08" db="EMBL/GenBank/DDBJ databases">
        <title>Genome sequence of Tetragenococcus muriaticus.</title>
        <authorList>
            <person name="Chuea-nongthon C."/>
            <person name="Rodtong S."/>
            <person name="Yongsawatdigul J."/>
            <person name="Steele J.L."/>
            <person name="Liu X.-y."/>
            <person name="Speers J."/>
            <person name="Glasner J.D."/>
            <person name="Neeno-Eckwall E.C."/>
        </authorList>
    </citation>
    <scope>NUCLEOTIDE SEQUENCE [LARGE SCALE GENOMIC DNA]</scope>
    <source>
        <strain evidence="8 9">PMC-11-5</strain>
    </source>
</reference>
<evidence type="ECO:0000256" key="5">
    <source>
        <dbReference type="ARBA" id="ARBA00022898"/>
    </source>
</evidence>
<protein>
    <recommendedName>
        <fullName evidence="6">Aminotransferase</fullName>
        <ecNumber evidence="6">2.6.1.-</ecNumber>
    </recommendedName>
</protein>
<dbReference type="EC" id="2.6.1.-" evidence="6"/>
<dbReference type="PANTHER" id="PTHR46383">
    <property type="entry name" value="ASPARTATE AMINOTRANSFERASE"/>
    <property type="match status" value="1"/>
</dbReference>
<dbReference type="PANTHER" id="PTHR46383:SF1">
    <property type="entry name" value="ASPARTATE AMINOTRANSFERASE"/>
    <property type="match status" value="1"/>
</dbReference>
<evidence type="ECO:0000256" key="2">
    <source>
        <dbReference type="ARBA" id="ARBA00007441"/>
    </source>
</evidence>
<evidence type="ECO:0000256" key="3">
    <source>
        <dbReference type="ARBA" id="ARBA00022576"/>
    </source>
</evidence>
<evidence type="ECO:0000313" key="8">
    <source>
        <dbReference type="EMBL" id="KFN91009.1"/>
    </source>
</evidence>
<dbReference type="InterPro" id="IPR050596">
    <property type="entry name" value="AspAT/PAT-like"/>
</dbReference>
<organism evidence="8 9">
    <name type="scientific">Tetragenococcus muriaticus PMC-11-5</name>
    <dbReference type="NCBI Taxonomy" id="1302649"/>
    <lineage>
        <taxon>Bacteria</taxon>
        <taxon>Bacillati</taxon>
        <taxon>Bacillota</taxon>
        <taxon>Bacilli</taxon>
        <taxon>Lactobacillales</taxon>
        <taxon>Enterococcaceae</taxon>
        <taxon>Tetragenococcus</taxon>
    </lineage>
</organism>
<dbReference type="InterPro" id="IPR004839">
    <property type="entry name" value="Aminotransferase_I/II_large"/>
</dbReference>
<evidence type="ECO:0000256" key="4">
    <source>
        <dbReference type="ARBA" id="ARBA00022679"/>
    </source>
</evidence>
<dbReference type="GO" id="GO:0030170">
    <property type="term" value="F:pyridoxal phosphate binding"/>
    <property type="evidence" value="ECO:0007669"/>
    <property type="project" value="InterPro"/>
</dbReference>
<dbReference type="Proteomes" id="UP000029380">
    <property type="component" value="Unassembled WGS sequence"/>
</dbReference>
<feature type="domain" description="Aminotransferase class I/classII large" evidence="7">
    <location>
        <begin position="31"/>
        <end position="386"/>
    </location>
</feature>
<evidence type="ECO:0000256" key="6">
    <source>
        <dbReference type="RuleBase" id="RU000481"/>
    </source>
</evidence>
<dbReference type="PRINTS" id="PR00753">
    <property type="entry name" value="ACCSYNTHASE"/>
</dbReference>
<dbReference type="AlphaFoldDB" id="A0A091C247"/>
<dbReference type="Pfam" id="PF00155">
    <property type="entry name" value="Aminotran_1_2"/>
    <property type="match status" value="1"/>
</dbReference>
<dbReference type="GO" id="GO:0008483">
    <property type="term" value="F:transaminase activity"/>
    <property type="evidence" value="ECO:0007669"/>
    <property type="project" value="UniProtKB-KW"/>
</dbReference>
<accession>A0A091C247</accession>
<keyword evidence="3 6" id="KW-0032">Aminotransferase</keyword>
<keyword evidence="4 6" id="KW-0808">Transferase</keyword>
<comment type="cofactor">
    <cofactor evidence="1 6">
        <name>pyridoxal 5'-phosphate</name>
        <dbReference type="ChEBI" id="CHEBI:597326"/>
    </cofactor>
</comment>
<dbReference type="FunFam" id="3.40.640.10:FF:000033">
    <property type="entry name" value="Aspartate aminotransferase"/>
    <property type="match status" value="1"/>
</dbReference>
<dbReference type="InterPro" id="IPR015421">
    <property type="entry name" value="PyrdxlP-dep_Trfase_major"/>
</dbReference>
<sequence>MQFSKRSRNLEPSVTLGASEKAKQLKAQGADVLSLTVGEPDFTTPVHIQEAAIEAIRSGQTSFYTPTSGIPQLKQAIVAYLKQYYGLTYDTSETMVTDGAKFALYTLFQAILDPDDEVIIPVPYWVSYGEQVKLAAGTPIFVEGKEENQFKITAEQLEAATTEHTKALILNSPSNPTGMIYSKEELEAIGEWAVKHDILIVSDDIYGRLVYDDNVFTPIATISEKIRRQTLIVNGVSKSYSMTGWRIGFVAGNKELIQAMSDIASQSTSNPAAVSQFAAAEALNGPQDSVEEMRKAFEERMKRIYPLLLEIPGVKLQKPQGAFYFFPNVKETMELCGYDNVTEFCDALLNEAHVATVTGQGFGSNENIRISYATDMRTLEEMVKRIKEFVEKKTEKVEKSENVRL</sequence>
<dbReference type="InterPro" id="IPR015424">
    <property type="entry name" value="PyrdxlP-dep_Trfase"/>
</dbReference>
<dbReference type="PATRIC" id="fig|1302649.3.peg.1632"/>